<proteinExistence type="inferred from homology"/>
<dbReference type="GO" id="GO:0032259">
    <property type="term" value="P:methylation"/>
    <property type="evidence" value="ECO:0007669"/>
    <property type="project" value="UniProtKB-KW"/>
</dbReference>
<dbReference type="PROSITE" id="PS51679">
    <property type="entry name" value="SAM_MT_C5"/>
    <property type="match status" value="1"/>
</dbReference>
<dbReference type="InterPro" id="IPR029063">
    <property type="entry name" value="SAM-dependent_MTases_sf"/>
</dbReference>
<keyword evidence="5" id="KW-0680">Restriction system</keyword>
<evidence type="ECO:0000256" key="1">
    <source>
        <dbReference type="ARBA" id="ARBA00011975"/>
    </source>
</evidence>
<dbReference type="PRINTS" id="PR00105">
    <property type="entry name" value="C5METTRFRASE"/>
</dbReference>
<evidence type="ECO:0000256" key="5">
    <source>
        <dbReference type="ARBA" id="ARBA00022747"/>
    </source>
</evidence>
<name>A0ABV1WS82_9ACTN</name>
<evidence type="ECO:0000256" key="3">
    <source>
        <dbReference type="ARBA" id="ARBA00022679"/>
    </source>
</evidence>
<dbReference type="PROSITE" id="PS00094">
    <property type="entry name" value="C5_MTASE_1"/>
    <property type="match status" value="1"/>
</dbReference>
<protein>
    <recommendedName>
        <fullName evidence="1">DNA (cytosine-5-)-methyltransferase</fullName>
        <ecNumber evidence="1">2.1.1.37</ecNumber>
    </recommendedName>
</protein>
<dbReference type="PANTHER" id="PTHR10629">
    <property type="entry name" value="CYTOSINE-SPECIFIC METHYLTRANSFERASE"/>
    <property type="match status" value="1"/>
</dbReference>
<evidence type="ECO:0000256" key="7">
    <source>
        <dbReference type="SAM" id="MobiDB-lite"/>
    </source>
</evidence>
<gene>
    <name evidence="8" type="ORF">ABT404_06660</name>
</gene>
<dbReference type="Proteomes" id="UP001474181">
    <property type="component" value="Unassembled WGS sequence"/>
</dbReference>
<dbReference type="RefSeq" id="WP_350778102.1">
    <property type="nucleotide sequence ID" value="NZ_JBEPEK010000031.1"/>
</dbReference>
<keyword evidence="4 6" id="KW-0949">S-adenosyl-L-methionine</keyword>
<dbReference type="Gene3D" id="3.40.50.150">
    <property type="entry name" value="Vaccinia Virus protein VP39"/>
    <property type="match status" value="1"/>
</dbReference>
<dbReference type="Pfam" id="PF00145">
    <property type="entry name" value="DNA_methylase"/>
    <property type="match status" value="2"/>
</dbReference>
<dbReference type="PANTHER" id="PTHR10629:SF52">
    <property type="entry name" value="DNA (CYTOSINE-5)-METHYLTRANSFERASE 1"/>
    <property type="match status" value="1"/>
</dbReference>
<feature type="region of interest" description="Disordered" evidence="7">
    <location>
        <begin position="399"/>
        <end position="463"/>
    </location>
</feature>
<evidence type="ECO:0000256" key="4">
    <source>
        <dbReference type="ARBA" id="ARBA00022691"/>
    </source>
</evidence>
<comment type="caution">
    <text evidence="8">The sequence shown here is derived from an EMBL/GenBank/DDBJ whole genome shotgun (WGS) entry which is preliminary data.</text>
</comment>
<accession>A0ABV1WS82</accession>
<evidence type="ECO:0000256" key="6">
    <source>
        <dbReference type="PROSITE-ProRule" id="PRU01016"/>
    </source>
</evidence>
<reference evidence="8 9" key="1">
    <citation type="submission" date="2024-06" db="EMBL/GenBank/DDBJ databases">
        <title>The Natural Products Discovery Center: Release of the First 8490 Sequenced Strains for Exploring Actinobacteria Biosynthetic Diversity.</title>
        <authorList>
            <person name="Kalkreuter E."/>
            <person name="Kautsar S.A."/>
            <person name="Yang D."/>
            <person name="Bader C.D."/>
            <person name="Teijaro C.N."/>
            <person name="Fluegel L."/>
            <person name="Davis C.M."/>
            <person name="Simpson J.R."/>
            <person name="Lauterbach L."/>
            <person name="Steele A.D."/>
            <person name="Gui C."/>
            <person name="Meng S."/>
            <person name="Li G."/>
            <person name="Viehrig K."/>
            <person name="Ye F."/>
            <person name="Su P."/>
            <person name="Kiefer A.F."/>
            <person name="Nichols A."/>
            <person name="Cepeda A.J."/>
            <person name="Yan W."/>
            <person name="Fan B."/>
            <person name="Jiang Y."/>
            <person name="Adhikari A."/>
            <person name="Zheng C.-J."/>
            <person name="Schuster L."/>
            <person name="Cowan T.M."/>
            <person name="Smanski M.J."/>
            <person name="Chevrette M.G."/>
            <person name="De Carvalho L.P.S."/>
            <person name="Shen B."/>
        </authorList>
    </citation>
    <scope>NUCLEOTIDE SEQUENCE [LARGE SCALE GENOMIC DNA]</scope>
    <source>
        <strain evidence="8 9">NPDC000234</strain>
    </source>
</reference>
<dbReference type="InterPro" id="IPR001525">
    <property type="entry name" value="C5_MeTfrase"/>
</dbReference>
<dbReference type="SUPFAM" id="SSF53335">
    <property type="entry name" value="S-adenosyl-L-methionine-dependent methyltransferases"/>
    <property type="match status" value="1"/>
</dbReference>
<feature type="active site" evidence="6">
    <location>
        <position position="86"/>
    </location>
</feature>
<keyword evidence="2 6" id="KW-0489">Methyltransferase</keyword>
<dbReference type="InterPro" id="IPR018117">
    <property type="entry name" value="C5_DNA_meth_AS"/>
</dbReference>
<dbReference type="InterPro" id="IPR050390">
    <property type="entry name" value="C5-Methyltransferase"/>
</dbReference>
<comment type="similarity">
    <text evidence="6">Belongs to the class I-like SAM-binding methyltransferase superfamily. C5-methyltransferase family.</text>
</comment>
<organism evidence="8 9">
    <name type="scientific">Streptomyces hyaluromycini</name>
    <dbReference type="NCBI Taxonomy" id="1377993"/>
    <lineage>
        <taxon>Bacteria</taxon>
        <taxon>Bacillati</taxon>
        <taxon>Actinomycetota</taxon>
        <taxon>Actinomycetes</taxon>
        <taxon>Kitasatosporales</taxon>
        <taxon>Streptomycetaceae</taxon>
        <taxon>Streptomyces</taxon>
    </lineage>
</organism>
<dbReference type="GO" id="GO:0008168">
    <property type="term" value="F:methyltransferase activity"/>
    <property type="evidence" value="ECO:0007669"/>
    <property type="project" value="UniProtKB-KW"/>
</dbReference>
<evidence type="ECO:0000256" key="2">
    <source>
        <dbReference type="ARBA" id="ARBA00022603"/>
    </source>
</evidence>
<dbReference type="Gene3D" id="3.90.120.10">
    <property type="entry name" value="DNA Methylase, subunit A, domain 2"/>
    <property type="match status" value="1"/>
</dbReference>
<evidence type="ECO:0000313" key="9">
    <source>
        <dbReference type="Proteomes" id="UP001474181"/>
    </source>
</evidence>
<dbReference type="EMBL" id="JBEPEK010000031">
    <property type="protein sequence ID" value="MER7179149.1"/>
    <property type="molecule type" value="Genomic_DNA"/>
</dbReference>
<evidence type="ECO:0000313" key="8">
    <source>
        <dbReference type="EMBL" id="MER7179149.1"/>
    </source>
</evidence>
<sequence length="463" mass="50726">MTSTTSHKYILDQPRILDLFAGPGGLDVAGHSLDIPSLGIEWDRSACLTRYAAGLDTLHADVSAVRRDAFESLPPEINVLAGGPPCQTYSVAGHGAGRQALDRVKGYIERLMAGDSDQEIDEDLKTLTDPRTALVLEPLRYAIQATRSPNREHRPYDVIVLEQVREVEALWKHYAKVLEETGLPDGTKYKVIVDVLDTETYGVPQTRSRAVLIARREGLGEPSLPSPTHHSYEAKAWNRRNGKNEHDQAAGQVHQATLYDGSETEPETDEHQATGAEDLLPWRSMGDALANQVGSHPGRRTPFLVRSNYGSSSHPGRRGVRSDQQPAFTVTGKISRFVVFQHLDENVVHEGARFSMNEAGMLQSFPPDYPWSGTAQAQQVGNAVPPLFGAHLLTAALGLPRPDPKTLRKPWQPATEEQRAKLRSNGCGAADACTDRCPQPKDQVAPPSSVRPRKTKTTKASAK</sequence>
<keyword evidence="9" id="KW-1185">Reference proteome</keyword>
<keyword evidence="3 6" id="KW-0808">Transferase</keyword>
<dbReference type="EC" id="2.1.1.37" evidence="1"/>
<feature type="compositionally biased region" description="Basic residues" evidence="7">
    <location>
        <begin position="451"/>
        <end position="463"/>
    </location>
</feature>